<sequence length="201" mass="22366">MKSLADEKVFDSRSILSDRTLCASPEPVEPTHHIPRIPAISVRPRPETPLTGRVRARSAAVVAFALWDRQLFFVSHTHPTGNIESVRDDAPRLQLRVLLVWAVCSGFFVVIAANVFLSTLLRRPWRALVVSLRGLAILMSATSCIVGFAVVFPVIAECTRDQIQCSSKEHALRLFVCGGVPIASIWTWVWIPTIAKFLQEL</sequence>
<evidence type="ECO:0000313" key="2">
    <source>
        <dbReference type="EMBL" id="KAJ7783048.1"/>
    </source>
</evidence>
<proteinExistence type="predicted"/>
<keyword evidence="3" id="KW-1185">Reference proteome</keyword>
<keyword evidence="1" id="KW-1133">Transmembrane helix</keyword>
<evidence type="ECO:0000313" key="3">
    <source>
        <dbReference type="Proteomes" id="UP001215598"/>
    </source>
</evidence>
<comment type="caution">
    <text evidence="2">The sequence shown here is derived from an EMBL/GenBank/DDBJ whole genome shotgun (WGS) entry which is preliminary data.</text>
</comment>
<keyword evidence="1" id="KW-0812">Transmembrane</keyword>
<name>A0AAD7KCW7_9AGAR</name>
<evidence type="ECO:0000256" key="1">
    <source>
        <dbReference type="SAM" id="Phobius"/>
    </source>
</evidence>
<feature type="transmembrane region" description="Helical" evidence="1">
    <location>
        <begin position="171"/>
        <end position="191"/>
    </location>
</feature>
<dbReference type="AlphaFoldDB" id="A0AAD7KCW7"/>
<feature type="transmembrane region" description="Helical" evidence="1">
    <location>
        <begin position="97"/>
        <end position="117"/>
    </location>
</feature>
<dbReference type="EMBL" id="JARKIB010000003">
    <property type="protein sequence ID" value="KAJ7783048.1"/>
    <property type="molecule type" value="Genomic_DNA"/>
</dbReference>
<protein>
    <submittedName>
        <fullName evidence="2">Uncharacterized protein</fullName>
    </submittedName>
</protein>
<organism evidence="2 3">
    <name type="scientific">Mycena metata</name>
    <dbReference type="NCBI Taxonomy" id="1033252"/>
    <lineage>
        <taxon>Eukaryota</taxon>
        <taxon>Fungi</taxon>
        <taxon>Dikarya</taxon>
        <taxon>Basidiomycota</taxon>
        <taxon>Agaricomycotina</taxon>
        <taxon>Agaricomycetes</taxon>
        <taxon>Agaricomycetidae</taxon>
        <taxon>Agaricales</taxon>
        <taxon>Marasmiineae</taxon>
        <taxon>Mycenaceae</taxon>
        <taxon>Mycena</taxon>
    </lineage>
</organism>
<keyword evidence="1" id="KW-0472">Membrane</keyword>
<dbReference type="Proteomes" id="UP001215598">
    <property type="component" value="Unassembled WGS sequence"/>
</dbReference>
<accession>A0AAD7KCW7</accession>
<feature type="transmembrane region" description="Helical" evidence="1">
    <location>
        <begin position="137"/>
        <end position="159"/>
    </location>
</feature>
<gene>
    <name evidence="2" type="ORF">B0H16DRAFT_1495163</name>
</gene>
<reference evidence="2" key="1">
    <citation type="submission" date="2023-03" db="EMBL/GenBank/DDBJ databases">
        <title>Massive genome expansion in bonnet fungi (Mycena s.s.) driven by repeated elements and novel gene families across ecological guilds.</title>
        <authorList>
            <consortium name="Lawrence Berkeley National Laboratory"/>
            <person name="Harder C.B."/>
            <person name="Miyauchi S."/>
            <person name="Viragh M."/>
            <person name="Kuo A."/>
            <person name="Thoen E."/>
            <person name="Andreopoulos B."/>
            <person name="Lu D."/>
            <person name="Skrede I."/>
            <person name="Drula E."/>
            <person name="Henrissat B."/>
            <person name="Morin E."/>
            <person name="Kohler A."/>
            <person name="Barry K."/>
            <person name="LaButti K."/>
            <person name="Morin E."/>
            <person name="Salamov A."/>
            <person name="Lipzen A."/>
            <person name="Mereny Z."/>
            <person name="Hegedus B."/>
            <person name="Baldrian P."/>
            <person name="Stursova M."/>
            <person name="Weitz H."/>
            <person name="Taylor A."/>
            <person name="Grigoriev I.V."/>
            <person name="Nagy L.G."/>
            <person name="Martin F."/>
            <person name="Kauserud H."/>
        </authorList>
    </citation>
    <scope>NUCLEOTIDE SEQUENCE</scope>
    <source>
        <strain evidence="2">CBHHK182m</strain>
    </source>
</reference>